<feature type="compositionally biased region" description="Basic and acidic residues" evidence="1">
    <location>
        <begin position="11"/>
        <end position="20"/>
    </location>
</feature>
<evidence type="ECO:0000313" key="2">
    <source>
        <dbReference type="EMBL" id="MPM64133.1"/>
    </source>
</evidence>
<gene>
    <name evidence="2" type="ORF">SDC9_111019</name>
</gene>
<feature type="region of interest" description="Disordered" evidence="1">
    <location>
        <begin position="1"/>
        <end position="20"/>
    </location>
</feature>
<dbReference type="AlphaFoldDB" id="A0A645BLK2"/>
<organism evidence="2">
    <name type="scientific">bioreactor metagenome</name>
    <dbReference type="NCBI Taxonomy" id="1076179"/>
    <lineage>
        <taxon>unclassified sequences</taxon>
        <taxon>metagenomes</taxon>
        <taxon>ecological metagenomes</taxon>
    </lineage>
</organism>
<feature type="region of interest" description="Disordered" evidence="1">
    <location>
        <begin position="37"/>
        <end position="120"/>
    </location>
</feature>
<name>A0A645BLK2_9ZZZZ</name>
<comment type="caution">
    <text evidence="2">The sequence shown here is derived from an EMBL/GenBank/DDBJ whole genome shotgun (WGS) entry which is preliminary data.</text>
</comment>
<sequence>MQQLLRQRQRAQVDRHVDGEHLPAAFRWRLAVEPAFDDGVQPHQGNAGDDAQAEPHWCGHQQGVQQHAAGSGRGKKGEGADVAHPPDQWWRDESAGEEADEVGRTNQAQRGIAVTFQAAA</sequence>
<evidence type="ECO:0000256" key="1">
    <source>
        <dbReference type="SAM" id="MobiDB-lite"/>
    </source>
</evidence>
<dbReference type="EMBL" id="VSSQ01019786">
    <property type="protein sequence ID" value="MPM64133.1"/>
    <property type="molecule type" value="Genomic_DNA"/>
</dbReference>
<protein>
    <submittedName>
        <fullName evidence="2">Uncharacterized protein</fullName>
    </submittedName>
</protein>
<proteinExistence type="predicted"/>
<reference evidence="2" key="1">
    <citation type="submission" date="2019-08" db="EMBL/GenBank/DDBJ databases">
        <authorList>
            <person name="Kucharzyk K."/>
            <person name="Murdoch R.W."/>
            <person name="Higgins S."/>
            <person name="Loffler F."/>
        </authorList>
    </citation>
    <scope>NUCLEOTIDE SEQUENCE</scope>
</reference>
<feature type="compositionally biased region" description="Low complexity" evidence="1">
    <location>
        <begin position="59"/>
        <end position="70"/>
    </location>
</feature>
<accession>A0A645BLK2</accession>